<dbReference type="PANTHER" id="PTHR11960">
    <property type="entry name" value="EUKARYOTIC TRANSLATION INITIATION FACTOR 4E RELATED"/>
    <property type="match status" value="1"/>
</dbReference>
<dbReference type="InterPro" id="IPR023398">
    <property type="entry name" value="TIF_eIF4e-like"/>
</dbReference>
<dbReference type="AlphaFoldDB" id="A0AAV5RJR4"/>
<dbReference type="EMBL" id="BTGC01000003">
    <property type="protein sequence ID" value="GMM50968.1"/>
    <property type="molecule type" value="Genomic_DNA"/>
</dbReference>
<evidence type="ECO:0000313" key="7">
    <source>
        <dbReference type="EMBL" id="GMM50968.1"/>
    </source>
</evidence>
<dbReference type="GO" id="GO:0000340">
    <property type="term" value="F:RNA 7-methylguanosine cap binding"/>
    <property type="evidence" value="ECO:0007669"/>
    <property type="project" value="TreeGrafter"/>
</dbReference>
<evidence type="ECO:0000256" key="3">
    <source>
        <dbReference type="ARBA" id="ARBA00022845"/>
    </source>
</evidence>
<keyword evidence="4 6" id="KW-0694">RNA-binding</keyword>
<proteinExistence type="inferred from homology"/>
<dbReference type="SUPFAM" id="SSF55418">
    <property type="entry name" value="eIF4e-like"/>
    <property type="match status" value="1"/>
</dbReference>
<dbReference type="InterPro" id="IPR001040">
    <property type="entry name" value="TIF_eIF_4E"/>
</dbReference>
<organism evidence="7 8">
    <name type="scientific">Starmerella bacillaris</name>
    <name type="common">Yeast</name>
    <name type="synonym">Candida zemplinina</name>
    <dbReference type="NCBI Taxonomy" id="1247836"/>
    <lineage>
        <taxon>Eukaryota</taxon>
        <taxon>Fungi</taxon>
        <taxon>Dikarya</taxon>
        <taxon>Ascomycota</taxon>
        <taxon>Saccharomycotina</taxon>
        <taxon>Dipodascomycetes</taxon>
        <taxon>Dipodascales</taxon>
        <taxon>Trichomonascaceae</taxon>
        <taxon>Starmerella</taxon>
    </lineage>
</organism>
<dbReference type="GO" id="GO:0016281">
    <property type="term" value="C:eukaryotic translation initiation factor 4F complex"/>
    <property type="evidence" value="ECO:0007669"/>
    <property type="project" value="TreeGrafter"/>
</dbReference>
<dbReference type="Proteomes" id="UP001362899">
    <property type="component" value="Unassembled WGS sequence"/>
</dbReference>
<dbReference type="GO" id="GO:0006417">
    <property type="term" value="P:regulation of translation"/>
    <property type="evidence" value="ECO:0007669"/>
    <property type="project" value="UniProtKB-KW"/>
</dbReference>
<keyword evidence="3" id="KW-0810">Translation regulation</keyword>
<dbReference type="PROSITE" id="PS00813">
    <property type="entry name" value="IF4E"/>
    <property type="match status" value="1"/>
</dbReference>
<protein>
    <submittedName>
        <fullName evidence="7">Translation initiation factor eIF4E</fullName>
    </submittedName>
</protein>
<dbReference type="GO" id="GO:0003743">
    <property type="term" value="F:translation initiation factor activity"/>
    <property type="evidence" value="ECO:0007669"/>
    <property type="project" value="UniProtKB-KW"/>
</dbReference>
<evidence type="ECO:0000256" key="4">
    <source>
        <dbReference type="ARBA" id="ARBA00022884"/>
    </source>
</evidence>
<comment type="similarity">
    <text evidence="1 6">Belongs to the eukaryotic initiation factor 4E family.</text>
</comment>
<evidence type="ECO:0000256" key="2">
    <source>
        <dbReference type="ARBA" id="ARBA00022540"/>
    </source>
</evidence>
<gene>
    <name evidence="7" type="ORF">DASB73_019260</name>
</gene>
<dbReference type="InterPro" id="IPR019770">
    <property type="entry name" value="TIF_eIF_4E_CS"/>
</dbReference>
<reference evidence="7 8" key="1">
    <citation type="journal article" date="2023" name="Elife">
        <title>Identification of key yeast species and microbe-microbe interactions impacting larval growth of Drosophila in the wild.</title>
        <authorList>
            <person name="Mure A."/>
            <person name="Sugiura Y."/>
            <person name="Maeda R."/>
            <person name="Honda K."/>
            <person name="Sakurai N."/>
            <person name="Takahashi Y."/>
            <person name="Watada M."/>
            <person name="Katoh T."/>
            <person name="Gotoh A."/>
            <person name="Gotoh Y."/>
            <person name="Taniguchi I."/>
            <person name="Nakamura K."/>
            <person name="Hayashi T."/>
            <person name="Katayama T."/>
            <person name="Uemura T."/>
            <person name="Hattori Y."/>
        </authorList>
    </citation>
    <scope>NUCLEOTIDE SEQUENCE [LARGE SCALE GENOMIC DNA]</scope>
    <source>
        <strain evidence="7 8">SB-73</strain>
    </source>
</reference>
<keyword evidence="2 6" id="KW-0396">Initiation factor</keyword>
<dbReference type="Gene3D" id="3.30.760.10">
    <property type="entry name" value="RNA Cap, Translation Initiation Factor Eif4e"/>
    <property type="match status" value="1"/>
</dbReference>
<sequence>MSTSTEPQVEKLTISEEVEEKSVLSTPDFTVVHPLLHEFSIWFLNAMQEGGNWSDNLKQVASFNTVEQFWGAYNSLPKLDELPRRSDLGFFRKGLRPEWEDPAFATGGKWTCQLNYRDDVELLWQNAVLSLIGGTLEDESKGEGVALGVFVLIRRGSYRIQLWVNCDMVTSTEAAKRFKNALRLSDKQKLEYTPFHTVGSI</sequence>
<keyword evidence="5 6" id="KW-0648">Protein biosynthesis</keyword>
<evidence type="ECO:0000256" key="6">
    <source>
        <dbReference type="RuleBase" id="RU004374"/>
    </source>
</evidence>
<name>A0AAV5RJR4_STABA</name>
<keyword evidence="8" id="KW-1185">Reference proteome</keyword>
<evidence type="ECO:0000256" key="5">
    <source>
        <dbReference type="ARBA" id="ARBA00022917"/>
    </source>
</evidence>
<comment type="caution">
    <text evidence="7">The sequence shown here is derived from an EMBL/GenBank/DDBJ whole genome shotgun (WGS) entry which is preliminary data.</text>
</comment>
<evidence type="ECO:0000313" key="8">
    <source>
        <dbReference type="Proteomes" id="UP001362899"/>
    </source>
</evidence>
<dbReference type="Pfam" id="PF01652">
    <property type="entry name" value="IF4E"/>
    <property type="match status" value="1"/>
</dbReference>
<dbReference type="PANTHER" id="PTHR11960:SF8">
    <property type="entry name" value="EUKARYOTIC TRANSLATION INITIATION FACTOR 4E1-RELATED"/>
    <property type="match status" value="1"/>
</dbReference>
<evidence type="ECO:0000256" key="1">
    <source>
        <dbReference type="ARBA" id="ARBA00009860"/>
    </source>
</evidence>
<accession>A0AAV5RJR4</accession>